<feature type="transmembrane region" description="Helical" evidence="1">
    <location>
        <begin position="35"/>
        <end position="55"/>
    </location>
</feature>
<dbReference type="RefSeq" id="WP_152224757.1">
    <property type="nucleotide sequence ID" value="NZ_BAAALV010000002.1"/>
</dbReference>
<dbReference type="Pfam" id="PF12679">
    <property type="entry name" value="ABC2_membrane_2"/>
    <property type="match status" value="1"/>
</dbReference>
<feature type="transmembrane region" description="Helical" evidence="1">
    <location>
        <begin position="67"/>
        <end position="86"/>
    </location>
</feature>
<dbReference type="Proteomes" id="UP001500784">
    <property type="component" value="Unassembled WGS sequence"/>
</dbReference>
<evidence type="ECO:0000313" key="2">
    <source>
        <dbReference type="EMBL" id="GAA1904880.1"/>
    </source>
</evidence>
<comment type="caution">
    <text evidence="2">The sequence shown here is derived from an EMBL/GenBank/DDBJ whole genome shotgun (WGS) entry which is preliminary data.</text>
</comment>
<reference evidence="3" key="1">
    <citation type="journal article" date="2019" name="Int. J. Syst. Evol. Microbiol.">
        <title>The Global Catalogue of Microorganisms (GCM) 10K type strain sequencing project: providing services to taxonomists for standard genome sequencing and annotation.</title>
        <authorList>
            <consortium name="The Broad Institute Genomics Platform"/>
            <consortium name="The Broad Institute Genome Sequencing Center for Infectious Disease"/>
            <person name="Wu L."/>
            <person name="Ma J."/>
        </authorList>
    </citation>
    <scope>NUCLEOTIDE SEQUENCE [LARGE SCALE GENOMIC DNA]</scope>
    <source>
        <strain evidence="3">JCM 13316</strain>
    </source>
</reference>
<feature type="transmembrane region" description="Helical" evidence="1">
    <location>
        <begin position="179"/>
        <end position="202"/>
    </location>
</feature>
<keyword evidence="1" id="KW-0472">Membrane</keyword>
<accession>A0ABP5A775</accession>
<gene>
    <name evidence="2" type="ORF">GCM10009688_06130</name>
</gene>
<dbReference type="PANTHER" id="PTHR43471">
    <property type="entry name" value="ABC TRANSPORTER PERMEASE"/>
    <property type="match status" value="1"/>
</dbReference>
<sequence length="352" mass="36786">MSTALSPQQAGLGYFTGVGTVFGLEMKQRLRSRGWYILLGVWFVVIGLVAAFTAWVTDQQAEAGQVLFELMVAFVLFFGLLVAPALSANAVNGDRAAGTLAVLQVTLLRPGQLLAGKWLASWAASLGFLAASVPFLLWALALGGVNPGIAVVSLLLLGVELGVVCALGVAVSTLANRPLFSIVVTYMLVALLSIGTVIAFGLSTPLVRGTAEANSPQWQQTYYPPVDGDPGFTCVGPLLEVDVIHTDRVAWMLAANPFVVLADALPYAAEGTSGGPLEGISQAVRYVQAGSEYTGPLCVDGEARNPTAPPSSSPIWPLGLAVQFAGAALALVLAWRRLRTPARRLSAGTRIA</sequence>
<proteinExistence type="predicted"/>
<keyword evidence="1" id="KW-1133">Transmembrane helix</keyword>
<protein>
    <submittedName>
        <fullName evidence="2">ABC transporter permease subunit</fullName>
    </submittedName>
</protein>
<organism evidence="2 3">
    <name type="scientific">Arthrobacter gandavensis</name>
    <dbReference type="NCBI Taxonomy" id="169960"/>
    <lineage>
        <taxon>Bacteria</taxon>
        <taxon>Bacillati</taxon>
        <taxon>Actinomycetota</taxon>
        <taxon>Actinomycetes</taxon>
        <taxon>Micrococcales</taxon>
        <taxon>Micrococcaceae</taxon>
        <taxon>Arthrobacter</taxon>
    </lineage>
</organism>
<name>A0ABP5A775_9MICC</name>
<dbReference type="EMBL" id="BAAALV010000002">
    <property type="protein sequence ID" value="GAA1904880.1"/>
    <property type="molecule type" value="Genomic_DNA"/>
</dbReference>
<feature type="transmembrane region" description="Helical" evidence="1">
    <location>
        <begin position="315"/>
        <end position="335"/>
    </location>
</feature>
<keyword evidence="3" id="KW-1185">Reference proteome</keyword>
<feature type="transmembrane region" description="Helical" evidence="1">
    <location>
        <begin position="119"/>
        <end position="142"/>
    </location>
</feature>
<keyword evidence="1" id="KW-0812">Transmembrane</keyword>
<feature type="transmembrane region" description="Helical" evidence="1">
    <location>
        <begin position="148"/>
        <end position="172"/>
    </location>
</feature>
<evidence type="ECO:0000256" key="1">
    <source>
        <dbReference type="SAM" id="Phobius"/>
    </source>
</evidence>
<evidence type="ECO:0000313" key="3">
    <source>
        <dbReference type="Proteomes" id="UP001500784"/>
    </source>
</evidence>